<dbReference type="GO" id="GO:0008777">
    <property type="term" value="F:acetylornithine deacetylase activity"/>
    <property type="evidence" value="ECO:0007669"/>
    <property type="project" value="TreeGrafter"/>
</dbReference>
<dbReference type="PANTHER" id="PTHR43808">
    <property type="entry name" value="ACETYLORNITHINE DEACETYLASE"/>
    <property type="match status" value="1"/>
</dbReference>
<feature type="binding site" evidence="15">
    <location>
        <position position="166"/>
    </location>
    <ligand>
        <name>Zn(2+)</name>
        <dbReference type="ChEBI" id="CHEBI:29105"/>
        <label>1</label>
    </ligand>
</feature>
<dbReference type="Pfam" id="PF01546">
    <property type="entry name" value="Peptidase_M20"/>
    <property type="match status" value="1"/>
</dbReference>
<keyword evidence="6 15" id="KW-0028">Amino-acid biosynthesis</keyword>
<dbReference type="Proteomes" id="UP000548632">
    <property type="component" value="Unassembled WGS sequence"/>
</dbReference>
<keyword evidence="11 15" id="KW-0457">Lysine biosynthesis</keyword>
<dbReference type="CDD" id="cd03891">
    <property type="entry name" value="M20_DapE_proteobac"/>
    <property type="match status" value="1"/>
</dbReference>
<dbReference type="GO" id="GO:0019877">
    <property type="term" value="P:diaminopimelate biosynthetic process"/>
    <property type="evidence" value="ECO:0007669"/>
    <property type="project" value="UniProtKB-UniRule"/>
</dbReference>
<evidence type="ECO:0000256" key="13">
    <source>
        <dbReference type="ARBA" id="ARBA00031891"/>
    </source>
</evidence>
<evidence type="ECO:0000256" key="5">
    <source>
        <dbReference type="ARBA" id="ARBA00022391"/>
    </source>
</evidence>
<feature type="binding site" evidence="15">
    <location>
        <position position="103"/>
    </location>
    <ligand>
        <name>Zn(2+)</name>
        <dbReference type="ChEBI" id="CHEBI:29105"/>
        <label>2</label>
    </ligand>
</feature>
<dbReference type="GO" id="GO:0050897">
    <property type="term" value="F:cobalt ion binding"/>
    <property type="evidence" value="ECO:0007669"/>
    <property type="project" value="UniProtKB-UniRule"/>
</dbReference>
<dbReference type="GO" id="GO:0008270">
    <property type="term" value="F:zinc ion binding"/>
    <property type="evidence" value="ECO:0007669"/>
    <property type="project" value="UniProtKB-UniRule"/>
</dbReference>
<evidence type="ECO:0000256" key="1">
    <source>
        <dbReference type="ARBA" id="ARBA00005130"/>
    </source>
</evidence>
<comment type="cofactor">
    <cofactor evidence="15">
        <name>Zn(2+)</name>
        <dbReference type="ChEBI" id="CHEBI:29105"/>
    </cofactor>
    <cofactor evidence="15">
        <name>Co(2+)</name>
        <dbReference type="ChEBI" id="CHEBI:48828"/>
    </cofactor>
    <text evidence="15">Binds 2 Zn(2+) or Co(2+) ions per subunit.</text>
</comment>
<protein>
    <recommendedName>
        <fullName evidence="5 15">Succinyl-diaminopimelate desuccinylase</fullName>
        <shortName evidence="15">SDAP desuccinylase</shortName>
        <ecNumber evidence="4 15">3.5.1.18</ecNumber>
    </recommendedName>
    <alternativeName>
        <fullName evidence="13 15">N-succinyl-LL-2,6-diaminoheptanedioate amidohydrolase</fullName>
    </alternativeName>
</protein>
<comment type="catalytic activity">
    <reaction evidence="14 15">
        <text>N-succinyl-(2S,6S)-2,6-diaminopimelate + H2O = (2S,6S)-2,6-diaminopimelate + succinate</text>
        <dbReference type="Rhea" id="RHEA:22608"/>
        <dbReference type="ChEBI" id="CHEBI:15377"/>
        <dbReference type="ChEBI" id="CHEBI:30031"/>
        <dbReference type="ChEBI" id="CHEBI:57609"/>
        <dbReference type="ChEBI" id="CHEBI:58087"/>
        <dbReference type="EC" id="3.5.1.18"/>
    </reaction>
</comment>
<dbReference type="EMBL" id="JABVCQ010000026">
    <property type="protein sequence ID" value="MBB1126801.1"/>
    <property type="molecule type" value="Genomic_DNA"/>
</dbReference>
<sequence length="379" mass="41161">MDSDCSPTLALAQALVALPSITPQDAGCQDLIIARLAKCGFHIESLPFGDVTNLWAWHGNESPLFCFAGHTDVVPPGQLHLWSSDPFTPTLRDGMLFGRGAADMKGSLAAMIVAAEGFIQENPTHRGKLAFLLTSDEEGPAIDGTAKVIEHLQTCGQKIDYCLIGEPTSTQQLGDCIKNGRRGSLNARLRIFGKQGHVAYPHRADNPIHHFAPTLVRFCNEVWDQGNEYFPPTSFQISGIQAGTGAENVIPGILDLQFNFRFSTELTPEIIQQRVIAMLDQGLCNYELEWHLSGLPFVTPVGQLVTTTQSAVQTILGYEPVLSTSGGTSDGRFIAPTGAEVLELGPVNTTIHQVDECVAVDDLEQLTRIYHAILCDLLK</sequence>
<dbReference type="InterPro" id="IPR050072">
    <property type="entry name" value="Peptidase_M20A"/>
</dbReference>
<keyword evidence="9 15" id="KW-0862">Zinc</keyword>
<dbReference type="SUPFAM" id="SSF55031">
    <property type="entry name" value="Bacterial exopeptidase dimerisation domain"/>
    <property type="match status" value="1"/>
</dbReference>
<dbReference type="GO" id="GO:0009089">
    <property type="term" value="P:lysine biosynthetic process via diaminopimelate"/>
    <property type="evidence" value="ECO:0007669"/>
    <property type="project" value="UniProtKB-UniRule"/>
</dbReference>
<dbReference type="NCBIfam" id="NF009557">
    <property type="entry name" value="PRK13009.1"/>
    <property type="match status" value="1"/>
</dbReference>
<comment type="function">
    <text evidence="15">Catalyzes the hydrolysis of N-succinyl-L,L-diaminopimelic acid (SDAP), forming succinate and LL-2,6-diaminopimelate (DAP), an intermediate involved in the bacterial biosynthesis of lysine and meso-diaminopimelic acid, an essential component of bacterial cell walls.</text>
</comment>
<dbReference type="FunFam" id="3.40.630.10:FF:000005">
    <property type="entry name" value="Succinyl-diaminopimelate desuccinylase"/>
    <property type="match status" value="1"/>
</dbReference>
<dbReference type="SUPFAM" id="SSF53187">
    <property type="entry name" value="Zn-dependent exopeptidases"/>
    <property type="match status" value="1"/>
</dbReference>
<dbReference type="GO" id="GO:0006526">
    <property type="term" value="P:L-arginine biosynthetic process"/>
    <property type="evidence" value="ECO:0007669"/>
    <property type="project" value="TreeGrafter"/>
</dbReference>
<dbReference type="EC" id="3.5.1.18" evidence="4 15"/>
<accession>A0A839HDU7</accession>
<feature type="active site" evidence="15">
    <location>
        <position position="72"/>
    </location>
</feature>
<keyword evidence="12 15" id="KW-0170">Cobalt</keyword>
<evidence type="ECO:0000256" key="7">
    <source>
        <dbReference type="ARBA" id="ARBA00022723"/>
    </source>
</evidence>
<evidence type="ECO:0000256" key="6">
    <source>
        <dbReference type="ARBA" id="ARBA00022605"/>
    </source>
</evidence>
<comment type="caution">
    <text evidence="17">The sequence shown here is derived from an EMBL/GenBank/DDBJ whole genome shotgun (WGS) entry which is preliminary data.</text>
</comment>
<organism evidence="17 18">
    <name type="scientific">Thiospirillum jenense</name>
    <dbReference type="NCBI Taxonomy" id="1653858"/>
    <lineage>
        <taxon>Bacteria</taxon>
        <taxon>Pseudomonadati</taxon>
        <taxon>Pseudomonadota</taxon>
        <taxon>Gammaproteobacteria</taxon>
        <taxon>Chromatiales</taxon>
        <taxon>Chromatiaceae</taxon>
        <taxon>Thiospirillum</taxon>
    </lineage>
</organism>
<dbReference type="HAMAP" id="MF_01690">
    <property type="entry name" value="DapE"/>
    <property type="match status" value="1"/>
</dbReference>
<evidence type="ECO:0000256" key="11">
    <source>
        <dbReference type="ARBA" id="ARBA00023154"/>
    </source>
</evidence>
<dbReference type="AlphaFoldDB" id="A0A839HDU7"/>
<comment type="similarity">
    <text evidence="2 15">Belongs to the peptidase M20A family. DapE subfamily.</text>
</comment>
<evidence type="ECO:0000256" key="9">
    <source>
        <dbReference type="ARBA" id="ARBA00022833"/>
    </source>
</evidence>
<keyword evidence="8 15" id="KW-0378">Hydrolase</keyword>
<keyword evidence="7 15" id="KW-0479">Metal-binding</keyword>
<keyword evidence="10 15" id="KW-0220">Diaminopimelate biosynthesis</keyword>
<feature type="active site" description="Proton acceptor" evidence="15">
    <location>
        <position position="137"/>
    </location>
</feature>
<dbReference type="GO" id="GO:0009014">
    <property type="term" value="F:succinyl-diaminopimelate desuccinylase activity"/>
    <property type="evidence" value="ECO:0007669"/>
    <property type="project" value="UniProtKB-UniRule"/>
</dbReference>
<dbReference type="UniPathway" id="UPA00034">
    <property type="reaction ID" value="UER00021"/>
</dbReference>
<dbReference type="RefSeq" id="WP_182584432.1">
    <property type="nucleotide sequence ID" value="NZ_JABVCQ010000026.1"/>
</dbReference>
<evidence type="ECO:0000313" key="18">
    <source>
        <dbReference type="Proteomes" id="UP000548632"/>
    </source>
</evidence>
<dbReference type="NCBIfam" id="TIGR01246">
    <property type="entry name" value="dapE_proteo"/>
    <property type="match status" value="1"/>
</dbReference>
<evidence type="ECO:0000256" key="4">
    <source>
        <dbReference type="ARBA" id="ARBA00011921"/>
    </source>
</evidence>
<evidence type="ECO:0000313" key="17">
    <source>
        <dbReference type="EMBL" id="MBB1126801.1"/>
    </source>
</evidence>
<evidence type="ECO:0000256" key="10">
    <source>
        <dbReference type="ARBA" id="ARBA00022915"/>
    </source>
</evidence>
<dbReference type="InterPro" id="IPR002933">
    <property type="entry name" value="Peptidase_M20"/>
</dbReference>
<dbReference type="Gene3D" id="3.40.630.10">
    <property type="entry name" value="Zn peptidases"/>
    <property type="match status" value="2"/>
</dbReference>
<dbReference type="Pfam" id="PF07687">
    <property type="entry name" value="M20_dimer"/>
    <property type="match status" value="1"/>
</dbReference>
<evidence type="ECO:0000256" key="3">
    <source>
        <dbReference type="ARBA" id="ARBA00011738"/>
    </source>
</evidence>
<keyword evidence="18" id="KW-1185">Reference proteome</keyword>
<reference evidence="17 18" key="1">
    <citation type="journal article" date="2020" name="Arch. Microbiol.">
        <title>The genome sequence of the giant phototrophic gammaproteobacterium Thiospirillum jenense gives insight into its physiological properties and phylogenetic relationships.</title>
        <authorList>
            <person name="Imhoff J.F."/>
            <person name="Meyer T.E."/>
            <person name="Kyndt J.A."/>
        </authorList>
    </citation>
    <scope>NUCLEOTIDE SEQUENCE [LARGE SCALE GENOMIC DNA]</scope>
    <source>
        <strain evidence="17 18">DSM 216</strain>
    </source>
</reference>
<name>A0A839HDU7_9GAMM</name>
<evidence type="ECO:0000256" key="12">
    <source>
        <dbReference type="ARBA" id="ARBA00023285"/>
    </source>
</evidence>
<evidence type="ECO:0000259" key="16">
    <source>
        <dbReference type="Pfam" id="PF07687"/>
    </source>
</evidence>
<feature type="binding site" evidence="15">
    <location>
        <position position="103"/>
    </location>
    <ligand>
        <name>Zn(2+)</name>
        <dbReference type="ChEBI" id="CHEBI:29105"/>
        <label>1</label>
    </ligand>
</feature>
<comment type="pathway">
    <text evidence="1 15">Amino-acid biosynthesis; L-lysine biosynthesis via DAP pathway; LL-2,6-diaminopimelate from (S)-tetrahydrodipicolinate (succinylase route): step 3/3.</text>
</comment>
<evidence type="ECO:0000256" key="15">
    <source>
        <dbReference type="HAMAP-Rule" id="MF_01690"/>
    </source>
</evidence>
<gene>
    <name evidence="15 17" type="primary">dapE</name>
    <name evidence="17" type="ORF">HUK38_11260</name>
</gene>
<feature type="binding site" evidence="15">
    <location>
        <position position="138"/>
    </location>
    <ligand>
        <name>Zn(2+)</name>
        <dbReference type="ChEBI" id="CHEBI:29105"/>
        <label>2</label>
    </ligand>
</feature>
<evidence type="ECO:0000256" key="2">
    <source>
        <dbReference type="ARBA" id="ARBA00006746"/>
    </source>
</evidence>
<evidence type="ECO:0000256" key="14">
    <source>
        <dbReference type="ARBA" id="ARBA00051301"/>
    </source>
</evidence>
<proteinExistence type="inferred from homology"/>
<comment type="subunit">
    <text evidence="3 15">Homodimer.</text>
</comment>
<dbReference type="InterPro" id="IPR005941">
    <property type="entry name" value="DapE_proteobac"/>
</dbReference>
<feature type="domain" description="Peptidase M20 dimerisation" evidence="16">
    <location>
        <begin position="179"/>
        <end position="282"/>
    </location>
</feature>
<dbReference type="InterPro" id="IPR011650">
    <property type="entry name" value="Peptidase_M20_dimer"/>
</dbReference>
<dbReference type="PANTHER" id="PTHR43808:SF31">
    <property type="entry name" value="N-ACETYL-L-CITRULLINE DEACETYLASE"/>
    <property type="match status" value="1"/>
</dbReference>
<feature type="binding site" evidence="15">
    <location>
        <position position="70"/>
    </location>
    <ligand>
        <name>Zn(2+)</name>
        <dbReference type="ChEBI" id="CHEBI:29105"/>
        <label>1</label>
    </ligand>
</feature>
<dbReference type="InterPro" id="IPR036264">
    <property type="entry name" value="Bact_exopeptidase_dim_dom"/>
</dbReference>
<feature type="binding site" evidence="15">
    <location>
        <position position="352"/>
    </location>
    <ligand>
        <name>Zn(2+)</name>
        <dbReference type="ChEBI" id="CHEBI:29105"/>
        <label>2</label>
    </ligand>
</feature>
<evidence type="ECO:0000256" key="8">
    <source>
        <dbReference type="ARBA" id="ARBA00022801"/>
    </source>
</evidence>